<name>J4D8A0_THEOR</name>
<dbReference type="InterPro" id="IPR007480">
    <property type="entry name" value="DUF529"/>
</dbReference>
<accession>J4D8A0</accession>
<keyword evidence="3" id="KW-1185">Reference proteome</keyword>
<reference evidence="2 3" key="1">
    <citation type="journal article" date="2012" name="MBio">
        <title>Comparative genome analysis of three eukaryotic parasites with differing abilities to transform leukocytes reveals key mediators of Theileria-induced leukocyte transformation.</title>
        <authorList>
            <person name="Hayashida K."/>
            <person name="Hara Y."/>
            <person name="Abe T."/>
            <person name="Yamasaki C."/>
            <person name="Toyoda A."/>
            <person name="Kosuge T."/>
            <person name="Suzuki Y."/>
            <person name="Sato Y."/>
            <person name="Kawashima S."/>
            <person name="Katayama T."/>
            <person name="Wakaguri H."/>
            <person name="Inoue N."/>
            <person name="Homma K."/>
            <person name="Tada-Umezaki M."/>
            <person name="Yagi Y."/>
            <person name="Fujii Y."/>
            <person name="Habara T."/>
            <person name="Kanehisa M."/>
            <person name="Watanabe H."/>
            <person name="Ito K."/>
            <person name="Gojobori T."/>
            <person name="Sugawara H."/>
            <person name="Imanishi T."/>
            <person name="Weir W."/>
            <person name="Gardner M."/>
            <person name="Pain A."/>
            <person name="Shiels B."/>
            <person name="Hattori M."/>
            <person name="Nene V."/>
            <person name="Sugimoto C."/>
        </authorList>
    </citation>
    <scope>NUCLEOTIDE SEQUENCE [LARGE SCALE GENOMIC DNA]</scope>
    <source>
        <strain evidence="2 3">Shintoku</strain>
    </source>
</reference>
<dbReference type="RefSeq" id="XP_009690961.1">
    <property type="nucleotide sequence ID" value="XM_009692666.1"/>
</dbReference>
<dbReference type="VEuPathDB" id="PiroplasmaDB:TOT_020000914"/>
<evidence type="ECO:0000313" key="3">
    <source>
        <dbReference type="Proteomes" id="UP000003786"/>
    </source>
</evidence>
<evidence type="ECO:0000313" key="2">
    <source>
        <dbReference type="EMBL" id="BAM40660.1"/>
    </source>
</evidence>
<feature type="chain" id="PRO_5003778787" description="Signal peptide containing protein" evidence="1">
    <location>
        <begin position="26"/>
        <end position="212"/>
    </location>
</feature>
<evidence type="ECO:0008006" key="4">
    <source>
        <dbReference type="Google" id="ProtNLM"/>
    </source>
</evidence>
<sequence>MVVYTVFRGILLSFLLIDHRFLVKCSPKKDRAPPPPNNEITQSDINATIIPTKDESDLSSDLSQVIFVSPDGAPERPSYSNGIASADSEEPSLTSLVENAEPVKTEETEIKHKTGIDLDVENMFSKYYSYKKDGYTVTYTAKSEYLFTLVKRYSTVLWKAKNSREYSDKVVFDCAMKRVTIFQLDGKKKIFQRVKSGCCMRTKWEEIVEISG</sequence>
<gene>
    <name evidence="2" type="ORF">TOT_020000914</name>
</gene>
<protein>
    <recommendedName>
        <fullName evidence="4">Signal peptide containing protein</fullName>
    </recommendedName>
</protein>
<keyword evidence="1" id="KW-0732">Signal</keyword>
<dbReference type="KEGG" id="tot:TOT_020000914"/>
<dbReference type="EMBL" id="AP011947">
    <property type="protein sequence ID" value="BAM40660.1"/>
    <property type="molecule type" value="Genomic_DNA"/>
</dbReference>
<proteinExistence type="predicted"/>
<dbReference type="Pfam" id="PF04385">
    <property type="entry name" value="FAINT"/>
    <property type="match status" value="1"/>
</dbReference>
<evidence type="ECO:0000256" key="1">
    <source>
        <dbReference type="SAM" id="SignalP"/>
    </source>
</evidence>
<organism evidence="2 3">
    <name type="scientific">Theileria orientalis strain Shintoku</name>
    <dbReference type="NCBI Taxonomy" id="869250"/>
    <lineage>
        <taxon>Eukaryota</taxon>
        <taxon>Sar</taxon>
        <taxon>Alveolata</taxon>
        <taxon>Apicomplexa</taxon>
        <taxon>Aconoidasida</taxon>
        <taxon>Piroplasmida</taxon>
        <taxon>Theileriidae</taxon>
        <taxon>Theileria</taxon>
    </lineage>
</organism>
<feature type="signal peptide" evidence="1">
    <location>
        <begin position="1"/>
        <end position="25"/>
    </location>
</feature>
<dbReference type="GeneID" id="20715023"/>
<dbReference type="AlphaFoldDB" id="J4D8A0"/>
<dbReference type="Proteomes" id="UP000003786">
    <property type="component" value="Chromosome 2"/>
</dbReference>